<evidence type="ECO:0000256" key="1">
    <source>
        <dbReference type="SAM" id="Coils"/>
    </source>
</evidence>
<gene>
    <name evidence="4" type="ORF">GYA55_12610</name>
</gene>
<evidence type="ECO:0000313" key="4">
    <source>
        <dbReference type="EMBL" id="NMC63997.1"/>
    </source>
</evidence>
<protein>
    <recommendedName>
        <fullName evidence="6">YbgF trimerisation domain-containing protein</fullName>
    </recommendedName>
</protein>
<dbReference type="Proteomes" id="UP000524246">
    <property type="component" value="Unassembled WGS sequence"/>
</dbReference>
<evidence type="ECO:0000256" key="3">
    <source>
        <dbReference type="SAM" id="SignalP"/>
    </source>
</evidence>
<comment type="caution">
    <text evidence="4">The sequence shown here is derived from an EMBL/GenBank/DDBJ whole genome shotgun (WGS) entry which is preliminary data.</text>
</comment>
<keyword evidence="3" id="KW-0732">Signal</keyword>
<keyword evidence="1" id="KW-0175">Coiled coil</keyword>
<evidence type="ECO:0000256" key="2">
    <source>
        <dbReference type="SAM" id="MobiDB-lite"/>
    </source>
</evidence>
<feature type="coiled-coil region" evidence="1">
    <location>
        <begin position="48"/>
        <end position="82"/>
    </location>
</feature>
<dbReference type="EMBL" id="JAAZON010000577">
    <property type="protein sequence ID" value="NMC63997.1"/>
    <property type="molecule type" value="Genomic_DNA"/>
</dbReference>
<accession>A0A7X9FTP2</accession>
<sequence>MRKQWSILFSLIFAYALFAQAENPKLGRTESGKAFRIDSEGNKVVDYIADLESNVEGLQRQVQGLEDELREKVRIIENLQEGRSGQDRIVEKDLVDNSARFADTNFAQSRQIEQASDAASNSAKSQLNFECERTDAIRRAEIASLQDKIKLLEDENSSLSSRLKDPSTTAMLNSRFDMDSQEGDDNRRNLDNSKAQILSLEDEIRMTDERISQLKDELEVKRQEYALLEKEIDSLNKTENFVLKSEDNAVNEAKRGTSEGKSFDSRASLKPDFLTTNKYSYPSKAESDRLQALESLKGSVSTEFNQVKSIISKRDNMLKDYKSQHKTSVAFNPSKPCSSNGDNLRSLHSRLERAQSIDDLSNVKKSLREIETKMNDDIALMQRLKSLP</sequence>
<name>A0A7X9FTP2_9DELT</name>
<evidence type="ECO:0000313" key="5">
    <source>
        <dbReference type="Proteomes" id="UP000524246"/>
    </source>
</evidence>
<reference evidence="4 5" key="1">
    <citation type="journal article" date="2020" name="Biotechnol. Biofuels">
        <title>New insights from the biogas microbiome by comprehensive genome-resolved metagenomics of nearly 1600 species originating from multiple anaerobic digesters.</title>
        <authorList>
            <person name="Campanaro S."/>
            <person name="Treu L."/>
            <person name="Rodriguez-R L.M."/>
            <person name="Kovalovszki A."/>
            <person name="Ziels R.M."/>
            <person name="Maus I."/>
            <person name="Zhu X."/>
            <person name="Kougias P.G."/>
            <person name="Basile A."/>
            <person name="Luo G."/>
            <person name="Schluter A."/>
            <person name="Konstantinidis K.T."/>
            <person name="Angelidaki I."/>
        </authorList>
    </citation>
    <scope>NUCLEOTIDE SEQUENCE [LARGE SCALE GENOMIC DNA]</scope>
    <source>
        <strain evidence="4">AS27yjCOA_65</strain>
    </source>
</reference>
<feature type="signal peptide" evidence="3">
    <location>
        <begin position="1"/>
        <end position="21"/>
    </location>
</feature>
<dbReference type="AlphaFoldDB" id="A0A7X9FTP2"/>
<feature type="compositionally biased region" description="Polar residues" evidence="2">
    <location>
        <begin position="157"/>
        <end position="172"/>
    </location>
</feature>
<feature type="chain" id="PRO_5031062653" description="YbgF trimerisation domain-containing protein" evidence="3">
    <location>
        <begin position="22"/>
        <end position="388"/>
    </location>
</feature>
<evidence type="ECO:0008006" key="6">
    <source>
        <dbReference type="Google" id="ProtNLM"/>
    </source>
</evidence>
<organism evidence="4 5">
    <name type="scientific">SAR324 cluster bacterium</name>
    <dbReference type="NCBI Taxonomy" id="2024889"/>
    <lineage>
        <taxon>Bacteria</taxon>
        <taxon>Deltaproteobacteria</taxon>
        <taxon>SAR324 cluster</taxon>
    </lineage>
</organism>
<feature type="region of interest" description="Disordered" evidence="2">
    <location>
        <begin position="156"/>
        <end position="190"/>
    </location>
</feature>
<proteinExistence type="predicted"/>
<feature type="coiled-coil region" evidence="1">
    <location>
        <begin position="190"/>
        <end position="238"/>
    </location>
</feature>